<dbReference type="FunFam" id="1.10.238.10:FF:000070">
    <property type="entry name" value="Centrin-1"/>
    <property type="match status" value="1"/>
</dbReference>
<comment type="similarity">
    <text evidence="1">Belongs to the centrin family.</text>
</comment>
<feature type="domain" description="EF-hand" evidence="5">
    <location>
        <begin position="24"/>
        <end position="59"/>
    </location>
</feature>
<dbReference type="Proteomes" id="UP000515203">
    <property type="component" value="Unplaced"/>
</dbReference>
<dbReference type="InterPro" id="IPR018247">
    <property type="entry name" value="EF_Hand_1_Ca_BS"/>
</dbReference>
<dbReference type="GO" id="GO:0032795">
    <property type="term" value="F:heterotrimeric G-protein binding"/>
    <property type="evidence" value="ECO:0007669"/>
    <property type="project" value="UniProtKB-ARBA"/>
</dbReference>
<evidence type="ECO:0000256" key="3">
    <source>
        <dbReference type="ARBA" id="ARBA00022737"/>
    </source>
</evidence>
<dbReference type="Pfam" id="PF13499">
    <property type="entry name" value="EF-hand_7"/>
    <property type="match status" value="2"/>
</dbReference>
<sequence length="168" mass="18996">MASNHHTSLEQWKKKAAKVELSETQKQEIKEAFNLFDINGSGTIDVKELKIAMQALGFEPKKEEIGQMIIEIDQDGVGTINFETFLVIMSAKMSERDEKEEILKAFKLFDDDGTGSITLNNIKRVAKELGENLTDSELQEMLNEADCDGDGAINEEEFLRIMKKTTLY</sequence>
<dbReference type="RefSeq" id="XP_023562220.1">
    <property type="nucleotide sequence ID" value="XM_023706452.1"/>
</dbReference>
<evidence type="ECO:0000256" key="4">
    <source>
        <dbReference type="ARBA" id="ARBA00022837"/>
    </source>
</evidence>
<dbReference type="PANTHER" id="PTHR23048:SF59">
    <property type="entry name" value="EF-HAND SUPERFAMILY PROTEIN"/>
    <property type="match status" value="1"/>
</dbReference>
<feature type="domain" description="EF-hand" evidence="5">
    <location>
        <begin position="97"/>
        <end position="132"/>
    </location>
</feature>
<dbReference type="PROSITE" id="PS00018">
    <property type="entry name" value="EF_HAND_1"/>
    <property type="match status" value="2"/>
</dbReference>
<dbReference type="GO" id="GO:0031683">
    <property type="term" value="F:G-protein beta/gamma-subunit complex binding"/>
    <property type="evidence" value="ECO:0007669"/>
    <property type="project" value="UniProtKB-ARBA"/>
</dbReference>
<protein>
    <submittedName>
        <fullName evidence="7">Centrin-4</fullName>
    </submittedName>
</protein>
<dbReference type="Gene3D" id="1.10.238.10">
    <property type="entry name" value="EF-hand"/>
    <property type="match status" value="3"/>
</dbReference>
<dbReference type="GeneID" id="101576069"/>
<dbReference type="AlphaFoldDB" id="A0A6P6DQE0"/>
<proteinExistence type="inferred from homology"/>
<gene>
    <name evidence="7" type="primary">LOC101576069</name>
</gene>
<dbReference type="CDD" id="cd00051">
    <property type="entry name" value="EFh"/>
    <property type="match status" value="2"/>
</dbReference>
<dbReference type="GO" id="GO:0005929">
    <property type="term" value="C:cilium"/>
    <property type="evidence" value="ECO:0007669"/>
    <property type="project" value="UniProtKB-ARBA"/>
</dbReference>
<dbReference type="OrthoDB" id="343296at2759"/>
<dbReference type="InParanoid" id="A0A6P6DQE0"/>
<keyword evidence="4" id="KW-0106">Calcium</keyword>
<dbReference type="GO" id="GO:0005509">
    <property type="term" value="F:calcium ion binding"/>
    <property type="evidence" value="ECO:0007669"/>
    <property type="project" value="InterPro"/>
</dbReference>
<evidence type="ECO:0000313" key="7">
    <source>
        <dbReference type="RefSeq" id="XP_023562220.1"/>
    </source>
</evidence>
<keyword evidence="6" id="KW-1185">Reference proteome</keyword>
<dbReference type="PANTHER" id="PTHR23048">
    <property type="entry name" value="MYOSIN LIGHT CHAIN 1, 3"/>
    <property type="match status" value="1"/>
</dbReference>
<feature type="domain" description="EF-hand" evidence="5">
    <location>
        <begin position="133"/>
        <end position="168"/>
    </location>
</feature>
<evidence type="ECO:0000259" key="5">
    <source>
        <dbReference type="PROSITE" id="PS50222"/>
    </source>
</evidence>
<dbReference type="SMART" id="SM00054">
    <property type="entry name" value="EFh"/>
    <property type="match status" value="4"/>
</dbReference>
<dbReference type="FunCoup" id="A0A6P6DQE0">
    <property type="interactions" value="86"/>
</dbReference>
<dbReference type="InterPro" id="IPR050230">
    <property type="entry name" value="CALM/Myosin/TropC-like"/>
</dbReference>
<dbReference type="InterPro" id="IPR011992">
    <property type="entry name" value="EF-hand-dom_pair"/>
</dbReference>
<evidence type="ECO:0000256" key="1">
    <source>
        <dbReference type="ARBA" id="ARBA00005253"/>
    </source>
</evidence>
<dbReference type="SUPFAM" id="SSF47473">
    <property type="entry name" value="EF-hand"/>
    <property type="match status" value="1"/>
</dbReference>
<name>A0A6P6DQE0_OCTDE</name>
<organism evidence="6 7">
    <name type="scientific">Octodon degus</name>
    <name type="common">Degu</name>
    <name type="synonym">Sciurus degus</name>
    <dbReference type="NCBI Taxonomy" id="10160"/>
    <lineage>
        <taxon>Eukaryota</taxon>
        <taxon>Metazoa</taxon>
        <taxon>Chordata</taxon>
        <taxon>Craniata</taxon>
        <taxon>Vertebrata</taxon>
        <taxon>Euteleostomi</taxon>
        <taxon>Mammalia</taxon>
        <taxon>Eutheria</taxon>
        <taxon>Euarchontoglires</taxon>
        <taxon>Glires</taxon>
        <taxon>Rodentia</taxon>
        <taxon>Hystricomorpha</taxon>
        <taxon>Octodontidae</taxon>
        <taxon>Octodon</taxon>
    </lineage>
</organism>
<reference evidence="7" key="1">
    <citation type="submission" date="2025-08" db="UniProtKB">
        <authorList>
            <consortium name="RefSeq"/>
        </authorList>
    </citation>
    <scope>IDENTIFICATION</scope>
</reference>
<evidence type="ECO:0000256" key="2">
    <source>
        <dbReference type="ARBA" id="ARBA00022723"/>
    </source>
</evidence>
<accession>A0A6P6DQE0</accession>
<dbReference type="PROSITE" id="PS50222">
    <property type="entry name" value="EF_HAND_2"/>
    <property type="match status" value="4"/>
</dbReference>
<evidence type="ECO:0000313" key="6">
    <source>
        <dbReference type="Proteomes" id="UP000515203"/>
    </source>
</evidence>
<feature type="domain" description="EF-hand" evidence="5">
    <location>
        <begin position="60"/>
        <end position="95"/>
    </location>
</feature>
<dbReference type="InterPro" id="IPR002048">
    <property type="entry name" value="EF_hand_dom"/>
</dbReference>
<dbReference type="FunFam" id="1.10.238.10:FF:000077">
    <property type="entry name" value="Centrin 1"/>
    <property type="match status" value="1"/>
</dbReference>
<keyword evidence="2" id="KW-0479">Metal-binding</keyword>
<keyword evidence="3" id="KW-0677">Repeat</keyword>
<dbReference type="GO" id="GO:0005815">
    <property type="term" value="C:microtubule organizing center"/>
    <property type="evidence" value="ECO:0007669"/>
    <property type="project" value="UniProtKB-ARBA"/>
</dbReference>
<dbReference type="GO" id="GO:0016460">
    <property type="term" value="C:myosin II complex"/>
    <property type="evidence" value="ECO:0007669"/>
    <property type="project" value="TreeGrafter"/>
</dbReference>